<dbReference type="EMBL" id="JAGIZQ010000005">
    <property type="protein sequence ID" value="KAH6627922.1"/>
    <property type="molecule type" value="Genomic_DNA"/>
</dbReference>
<comment type="caution">
    <text evidence="1">The sequence shown here is derived from an EMBL/GenBank/DDBJ whole genome shotgun (WGS) entry which is preliminary data.</text>
</comment>
<evidence type="ECO:0000313" key="2">
    <source>
        <dbReference type="Proteomes" id="UP000724584"/>
    </source>
</evidence>
<dbReference type="Proteomes" id="UP000724584">
    <property type="component" value="Unassembled WGS sequence"/>
</dbReference>
<gene>
    <name evidence="1" type="ORF">F5144DRAFT_594048</name>
</gene>
<reference evidence="1 2" key="1">
    <citation type="journal article" date="2021" name="Nat. Commun.">
        <title>Genetic determinants of endophytism in the Arabidopsis root mycobiome.</title>
        <authorList>
            <person name="Mesny F."/>
            <person name="Miyauchi S."/>
            <person name="Thiergart T."/>
            <person name="Pickel B."/>
            <person name="Atanasova L."/>
            <person name="Karlsson M."/>
            <person name="Huettel B."/>
            <person name="Barry K.W."/>
            <person name="Haridas S."/>
            <person name="Chen C."/>
            <person name="Bauer D."/>
            <person name="Andreopoulos W."/>
            <person name="Pangilinan J."/>
            <person name="LaButti K."/>
            <person name="Riley R."/>
            <person name="Lipzen A."/>
            <person name="Clum A."/>
            <person name="Drula E."/>
            <person name="Henrissat B."/>
            <person name="Kohler A."/>
            <person name="Grigoriev I.V."/>
            <person name="Martin F.M."/>
            <person name="Hacquard S."/>
        </authorList>
    </citation>
    <scope>NUCLEOTIDE SEQUENCE [LARGE SCALE GENOMIC DNA]</scope>
    <source>
        <strain evidence="1 2">MPI-SDFR-AT-0079</strain>
    </source>
</reference>
<keyword evidence="2" id="KW-1185">Reference proteome</keyword>
<accession>A0ACB7P4U9</accession>
<name>A0ACB7P4U9_9PEZI</name>
<protein>
    <submittedName>
        <fullName evidence="1">Uncharacterized protein</fullName>
    </submittedName>
</protein>
<sequence>MHAQYRSNRDTLLRACLARELDGCFVDAYACLKSRVRMMRPVRTDEKITDFLAGYRTWIEGPSPPPDLSSLNPGSCRWVAAFHVSVIRPLCRRYAAWALANLARTRGTSPNSQGAANKKADSEAAPASQPTLSRSEEIRIFRALYRYETFCHLFGRNRCNRYGGFQEEKINEMPSPVSISSCATEGSINRYSDTDGGRLHGWYHLSRPRGASQAFGSQGPRNSRRQIDAPLRKVFWNVTQNGRRDESTAVNARDEAQQRRDPMEFRGDIVPPDGPPLAWVLLWGGIYANLYGEYTPSSLKDWGFVMWDERRLVELGVKDLVSIQWETEPDAISLIEEYYEWRPAGY</sequence>
<proteinExistence type="predicted"/>
<organism evidence="1 2">
    <name type="scientific">Chaetomium tenue</name>
    <dbReference type="NCBI Taxonomy" id="1854479"/>
    <lineage>
        <taxon>Eukaryota</taxon>
        <taxon>Fungi</taxon>
        <taxon>Dikarya</taxon>
        <taxon>Ascomycota</taxon>
        <taxon>Pezizomycotina</taxon>
        <taxon>Sordariomycetes</taxon>
        <taxon>Sordariomycetidae</taxon>
        <taxon>Sordariales</taxon>
        <taxon>Chaetomiaceae</taxon>
        <taxon>Chaetomium</taxon>
    </lineage>
</organism>
<evidence type="ECO:0000313" key="1">
    <source>
        <dbReference type="EMBL" id="KAH6627922.1"/>
    </source>
</evidence>